<evidence type="ECO:0000256" key="5">
    <source>
        <dbReference type="ARBA" id="ARBA00022927"/>
    </source>
</evidence>
<evidence type="ECO:0000313" key="12">
    <source>
        <dbReference type="Proteomes" id="UP000591071"/>
    </source>
</evidence>
<dbReference type="Pfam" id="PF01618">
    <property type="entry name" value="MotA_ExbB"/>
    <property type="match status" value="1"/>
</dbReference>
<evidence type="ECO:0000259" key="10">
    <source>
        <dbReference type="Pfam" id="PF01618"/>
    </source>
</evidence>
<dbReference type="GO" id="GO:0017038">
    <property type="term" value="P:protein import"/>
    <property type="evidence" value="ECO:0007669"/>
    <property type="project" value="TreeGrafter"/>
</dbReference>
<evidence type="ECO:0000256" key="2">
    <source>
        <dbReference type="ARBA" id="ARBA00022448"/>
    </source>
</evidence>
<comment type="subcellular location">
    <subcellularLocation>
        <location evidence="1">Cell membrane</location>
        <topology evidence="1">Multi-pass membrane protein</topology>
    </subcellularLocation>
    <subcellularLocation>
        <location evidence="8">Membrane</location>
        <topology evidence="8">Multi-pass membrane protein</topology>
    </subcellularLocation>
</comment>
<keyword evidence="5 8" id="KW-0653">Protein transport</keyword>
<comment type="caution">
    <text evidence="11">The sequence shown here is derived from an EMBL/GenBank/DDBJ whole genome shotgun (WGS) entry which is preliminary data.</text>
</comment>
<keyword evidence="2 8" id="KW-0813">Transport</keyword>
<keyword evidence="7 9" id="KW-0472">Membrane</keyword>
<feature type="domain" description="MotA/TolQ/ExbB proton channel" evidence="10">
    <location>
        <begin position="84"/>
        <end position="189"/>
    </location>
</feature>
<keyword evidence="4 9" id="KW-0812">Transmembrane</keyword>
<evidence type="ECO:0000256" key="8">
    <source>
        <dbReference type="RuleBase" id="RU004057"/>
    </source>
</evidence>
<evidence type="ECO:0000313" key="11">
    <source>
        <dbReference type="EMBL" id="NME29022.1"/>
    </source>
</evidence>
<evidence type="ECO:0000256" key="9">
    <source>
        <dbReference type="SAM" id="Phobius"/>
    </source>
</evidence>
<evidence type="ECO:0000256" key="1">
    <source>
        <dbReference type="ARBA" id="ARBA00004651"/>
    </source>
</evidence>
<sequence length="204" mass="22578">MEAITSGFLLFRQGGIVMYILLLCSLFVVYIGMERAIFYTHMDSGAAFAQRFYTYMKLGQYDKARTLADESQGGLAYILRDVFAGRTGRDVRAYIELQSGILMAKLRSRLYYLSVIVTLGPILGLLGTISGMIRAFSIFNVQTGQSAAITGGVGEALIATAFGLCVAILALLIHSYFTQRLDRIITDMELCFSALETMPREKED</sequence>
<evidence type="ECO:0000256" key="3">
    <source>
        <dbReference type="ARBA" id="ARBA00022475"/>
    </source>
</evidence>
<gene>
    <name evidence="11" type="ORF">HF872_10380</name>
</gene>
<protein>
    <submittedName>
        <fullName evidence="11">MotA/TolQ/ExbB proton channel family protein</fullName>
    </submittedName>
</protein>
<dbReference type="RefSeq" id="WP_170087919.1">
    <property type="nucleotide sequence ID" value="NZ_JABAFG010000018.1"/>
</dbReference>
<reference evidence="11 12" key="1">
    <citation type="submission" date="2020-04" db="EMBL/GenBank/DDBJ databases">
        <authorList>
            <person name="Hitch T.C.A."/>
            <person name="Wylensek D."/>
            <person name="Clavel T."/>
        </authorList>
    </citation>
    <scope>NUCLEOTIDE SEQUENCE [LARGE SCALE GENOMIC DNA]</scope>
    <source>
        <strain evidence="11 12">Oil-RF-744-FAT-WT-6-1</strain>
    </source>
</reference>
<dbReference type="PANTHER" id="PTHR30625:SF15">
    <property type="entry name" value="BIOPOLYMER TRANSPORT PROTEIN EXBB"/>
    <property type="match status" value="1"/>
</dbReference>
<name>A0A848BTI2_9FIRM</name>
<dbReference type="AlphaFoldDB" id="A0A848BTI2"/>
<evidence type="ECO:0000256" key="6">
    <source>
        <dbReference type="ARBA" id="ARBA00022989"/>
    </source>
</evidence>
<evidence type="ECO:0000256" key="4">
    <source>
        <dbReference type="ARBA" id="ARBA00022692"/>
    </source>
</evidence>
<dbReference type="GO" id="GO:0005886">
    <property type="term" value="C:plasma membrane"/>
    <property type="evidence" value="ECO:0007669"/>
    <property type="project" value="UniProtKB-SubCell"/>
</dbReference>
<dbReference type="InterPro" id="IPR002898">
    <property type="entry name" value="MotA_ExbB_proton_chnl"/>
</dbReference>
<dbReference type="InterPro" id="IPR050790">
    <property type="entry name" value="ExbB/TolQ_transport"/>
</dbReference>
<keyword evidence="3" id="KW-1003">Cell membrane</keyword>
<accession>A0A848BTI2</accession>
<dbReference type="EMBL" id="JABAFG010000018">
    <property type="protein sequence ID" value="NME29022.1"/>
    <property type="molecule type" value="Genomic_DNA"/>
</dbReference>
<feature type="transmembrane region" description="Helical" evidence="9">
    <location>
        <begin position="16"/>
        <end position="33"/>
    </location>
</feature>
<keyword evidence="6 9" id="KW-1133">Transmembrane helix</keyword>
<proteinExistence type="inferred from homology"/>
<dbReference type="PANTHER" id="PTHR30625">
    <property type="entry name" value="PROTEIN TOLQ"/>
    <property type="match status" value="1"/>
</dbReference>
<feature type="transmembrane region" description="Helical" evidence="9">
    <location>
        <begin position="156"/>
        <end position="177"/>
    </location>
</feature>
<comment type="similarity">
    <text evidence="8">Belongs to the exbB/tolQ family.</text>
</comment>
<feature type="transmembrane region" description="Helical" evidence="9">
    <location>
        <begin position="110"/>
        <end position="136"/>
    </location>
</feature>
<dbReference type="Proteomes" id="UP000591071">
    <property type="component" value="Unassembled WGS sequence"/>
</dbReference>
<evidence type="ECO:0000256" key="7">
    <source>
        <dbReference type="ARBA" id="ARBA00023136"/>
    </source>
</evidence>
<organism evidence="11 12">
    <name type="scientific">Megasphaera hexanoica</name>
    <dbReference type="NCBI Taxonomy" id="1675036"/>
    <lineage>
        <taxon>Bacteria</taxon>
        <taxon>Bacillati</taxon>
        <taxon>Bacillota</taxon>
        <taxon>Negativicutes</taxon>
        <taxon>Veillonellales</taxon>
        <taxon>Veillonellaceae</taxon>
        <taxon>Megasphaera</taxon>
    </lineage>
</organism>